<feature type="domain" description="Pyrrolo-quinoline quinone repeat" evidence="3">
    <location>
        <begin position="240"/>
        <end position="339"/>
    </location>
</feature>
<accession>A0A517NMU0</accession>
<keyword evidence="5" id="KW-1185">Reference proteome</keyword>
<evidence type="ECO:0000256" key="1">
    <source>
        <dbReference type="SAM" id="MobiDB-lite"/>
    </source>
</evidence>
<dbReference type="SUPFAM" id="SSF50998">
    <property type="entry name" value="Quinoprotein alcohol dehydrogenase-like"/>
    <property type="match status" value="1"/>
</dbReference>
<protein>
    <submittedName>
        <fullName evidence="4">Outer membrane biogenesis protein BamB</fullName>
    </submittedName>
</protein>
<dbReference type="Pfam" id="PF13360">
    <property type="entry name" value="PQQ_2"/>
    <property type="match status" value="2"/>
</dbReference>
<reference evidence="4 5" key="1">
    <citation type="submission" date="2019-02" db="EMBL/GenBank/DDBJ databases">
        <title>Deep-cultivation of Planctomycetes and their phenomic and genomic characterization uncovers novel biology.</title>
        <authorList>
            <person name="Wiegand S."/>
            <person name="Jogler M."/>
            <person name="Boedeker C."/>
            <person name="Pinto D."/>
            <person name="Vollmers J."/>
            <person name="Rivas-Marin E."/>
            <person name="Kohn T."/>
            <person name="Peeters S.H."/>
            <person name="Heuer A."/>
            <person name="Rast P."/>
            <person name="Oberbeckmann S."/>
            <person name="Bunk B."/>
            <person name="Jeske O."/>
            <person name="Meyerdierks A."/>
            <person name="Storesund J.E."/>
            <person name="Kallscheuer N."/>
            <person name="Luecker S."/>
            <person name="Lage O.M."/>
            <person name="Pohl T."/>
            <person name="Merkel B.J."/>
            <person name="Hornburger P."/>
            <person name="Mueller R.-W."/>
            <person name="Bruemmer F."/>
            <person name="Labrenz M."/>
            <person name="Spormann A.M."/>
            <person name="Op den Camp H."/>
            <person name="Overmann J."/>
            <person name="Amann R."/>
            <person name="Jetten M.S.M."/>
            <person name="Mascher T."/>
            <person name="Medema M.H."/>
            <person name="Devos D.P."/>
            <person name="Kaster A.-K."/>
            <person name="Ovreas L."/>
            <person name="Rohde M."/>
            <person name="Galperin M.Y."/>
            <person name="Jogler C."/>
        </authorList>
    </citation>
    <scope>NUCLEOTIDE SEQUENCE [LARGE SCALE GENOMIC DNA]</scope>
    <source>
        <strain evidence="4 5">K23_9</strain>
    </source>
</reference>
<feature type="transmembrane region" description="Helical" evidence="2">
    <location>
        <begin position="138"/>
        <end position="157"/>
    </location>
</feature>
<dbReference type="Gene3D" id="2.130.10.10">
    <property type="entry name" value="YVTN repeat-like/Quinoprotein amine dehydrogenase"/>
    <property type="match status" value="1"/>
</dbReference>
<dbReference type="EMBL" id="CP036526">
    <property type="protein sequence ID" value="QDT08435.1"/>
    <property type="molecule type" value="Genomic_DNA"/>
</dbReference>
<proteinExistence type="predicted"/>
<keyword evidence="2" id="KW-0472">Membrane</keyword>
<dbReference type="AlphaFoldDB" id="A0A517NMU0"/>
<dbReference type="RefSeq" id="WP_145415980.1">
    <property type="nucleotide sequence ID" value="NZ_CP036526.1"/>
</dbReference>
<keyword evidence="2" id="KW-1133">Transmembrane helix</keyword>
<feature type="transmembrane region" description="Helical" evidence="2">
    <location>
        <begin position="87"/>
        <end position="104"/>
    </location>
</feature>
<feature type="transmembrane region" description="Helical" evidence="2">
    <location>
        <begin position="111"/>
        <end position="132"/>
    </location>
</feature>
<evidence type="ECO:0000313" key="5">
    <source>
        <dbReference type="Proteomes" id="UP000319817"/>
    </source>
</evidence>
<dbReference type="PANTHER" id="PTHR34512">
    <property type="entry name" value="CELL SURFACE PROTEIN"/>
    <property type="match status" value="1"/>
</dbReference>
<evidence type="ECO:0000259" key="3">
    <source>
        <dbReference type="Pfam" id="PF13360"/>
    </source>
</evidence>
<keyword evidence="2" id="KW-0812">Transmembrane</keyword>
<dbReference type="InterPro" id="IPR011047">
    <property type="entry name" value="Quinoprotein_ADH-like_sf"/>
</dbReference>
<dbReference type="Proteomes" id="UP000319817">
    <property type="component" value="Chromosome"/>
</dbReference>
<feature type="compositionally biased region" description="Acidic residues" evidence="1">
    <location>
        <begin position="1"/>
        <end position="12"/>
    </location>
</feature>
<organism evidence="4 5">
    <name type="scientific">Stieleria marina</name>
    <dbReference type="NCBI Taxonomy" id="1930275"/>
    <lineage>
        <taxon>Bacteria</taxon>
        <taxon>Pseudomonadati</taxon>
        <taxon>Planctomycetota</taxon>
        <taxon>Planctomycetia</taxon>
        <taxon>Pirellulales</taxon>
        <taxon>Pirellulaceae</taxon>
        <taxon>Stieleria</taxon>
    </lineage>
</organism>
<evidence type="ECO:0000256" key="2">
    <source>
        <dbReference type="SAM" id="Phobius"/>
    </source>
</evidence>
<dbReference type="PANTHER" id="PTHR34512:SF30">
    <property type="entry name" value="OUTER MEMBRANE PROTEIN ASSEMBLY FACTOR BAMB"/>
    <property type="match status" value="1"/>
</dbReference>
<feature type="region of interest" description="Disordered" evidence="1">
    <location>
        <begin position="1"/>
        <end position="21"/>
    </location>
</feature>
<sequence>MSDTELDPNEMTDDAKPAGSSSDFRPLRIWPALVLLVGMAITRFVPPMIEDAPILLLMVSVIGPVVLGGLLLIWWLTLSRATMKERIVGFVGTLIIAGGSMALLDKTMIGPGIMMVAFPLGTAAFGIGAILFSRCLSFRRTIVVLLLAVCGFGYATLLRSEGMWGHFALDLHWRWEPTAEEKLLADRLKSPLNATAIGSADEVDQWLANPQWPQFRGPGGVSKQQGPAIETNWSTNAPELIWKIPVGPGWSSFSVAGNLLFTQEQRGEKETVVCYTADAGKEVWAHEIESRFFDPLGGPGPRATPTIAGASVFVQGASGQLQRLDAKTGESIWEVDLRKAADREPPVWGFSSSPLIVDSVAVVHAGGEGDKGTLAFDVQTGDLKWSAPAGDHSYSSPQLVRLGDEKFVAMFTNKGFDLLDPKSGASRFNYQWKIDGYTAVQPQVVMGDSILLATEGETRCLRISQGDDGFQAEERWTSRNLKPDFNDFVVHEGHAYGFDAKIFTCIDVETGERRWKRGRYGKGQVLLLFKSGVLLVISERGEIVLLDANPAKHQELAKFKAIEGKTWNHPVVIGDRLYLRNAQEAACYQLPLKEEAGSQSDE</sequence>
<gene>
    <name evidence="4" type="ORF">K239x_03740</name>
</gene>
<dbReference type="InterPro" id="IPR015943">
    <property type="entry name" value="WD40/YVTN_repeat-like_dom_sf"/>
</dbReference>
<dbReference type="InterPro" id="IPR002372">
    <property type="entry name" value="PQQ_rpt_dom"/>
</dbReference>
<feature type="domain" description="Pyrrolo-quinoline quinone repeat" evidence="3">
    <location>
        <begin position="350"/>
        <end position="516"/>
    </location>
</feature>
<name>A0A517NMU0_9BACT</name>
<evidence type="ECO:0000313" key="4">
    <source>
        <dbReference type="EMBL" id="QDT08435.1"/>
    </source>
</evidence>
<dbReference type="OrthoDB" id="7051554at2"/>
<feature type="transmembrane region" description="Helical" evidence="2">
    <location>
        <begin position="52"/>
        <end position="75"/>
    </location>
</feature>